<keyword evidence="4 7" id="KW-0812">Transmembrane</keyword>
<name>A0A942TMZ3_9BACI</name>
<dbReference type="GO" id="GO:0055085">
    <property type="term" value="P:transmembrane transport"/>
    <property type="evidence" value="ECO:0007669"/>
    <property type="project" value="InterPro"/>
</dbReference>
<dbReference type="Proteomes" id="UP000682713">
    <property type="component" value="Unassembled WGS sequence"/>
</dbReference>
<proteinExistence type="inferred from homology"/>
<keyword evidence="3" id="KW-1003">Cell membrane</keyword>
<dbReference type="EMBL" id="JAGYPJ010000001">
    <property type="protein sequence ID" value="MBS4200545.1"/>
    <property type="molecule type" value="Genomic_DNA"/>
</dbReference>
<protein>
    <submittedName>
        <fullName evidence="9">Sugar ABC transporter permease</fullName>
    </submittedName>
</protein>
<sequence>MNLELTKETKINNKKTNQDKSHKKLMSESKFAFLLLLPTIILVLGLLMYPFIYSIYLSFINLNLTKPWIGPQFVGLKNFTDILKNAEFWSSMKVTGYFTIFSVIGSLLFGLIAALILNQHFKFRGIARSILLIPWAISGVINGLIWQWILHPNYGVLNAALTQLGITKDYIAWLSDPFLAVNMVILADVWKSFPFVALLLLAALQSIPSELYEAARVDGANALSIFRRITLPLLTPIALVLLVLRTIDSFRIFDLIYVLTKGGPANATQVVGYYLYKEGFEFANFGYSAAGSYVITFFILILVFIYVKKLDQNESF</sequence>
<dbReference type="PANTHER" id="PTHR43005">
    <property type="entry name" value="BLR7065 PROTEIN"/>
    <property type="match status" value="1"/>
</dbReference>
<feature type="domain" description="ABC transmembrane type-1" evidence="8">
    <location>
        <begin position="92"/>
        <end position="306"/>
    </location>
</feature>
<dbReference type="AlphaFoldDB" id="A0A942TMZ3"/>
<keyword evidence="6 7" id="KW-0472">Membrane</keyword>
<comment type="similarity">
    <text evidence="7">Belongs to the binding-protein-dependent transport system permease family.</text>
</comment>
<gene>
    <name evidence="9" type="ORF">KHA93_12980</name>
</gene>
<evidence type="ECO:0000313" key="9">
    <source>
        <dbReference type="EMBL" id="MBS4200545.1"/>
    </source>
</evidence>
<dbReference type="InterPro" id="IPR000515">
    <property type="entry name" value="MetI-like"/>
</dbReference>
<evidence type="ECO:0000256" key="2">
    <source>
        <dbReference type="ARBA" id="ARBA00022448"/>
    </source>
</evidence>
<dbReference type="PROSITE" id="PS50928">
    <property type="entry name" value="ABC_TM1"/>
    <property type="match status" value="1"/>
</dbReference>
<dbReference type="PANTHER" id="PTHR43005:SF2">
    <property type="entry name" value="INTEGRAL MEMBRANE SUGAR TRANSPORT PROTEIN"/>
    <property type="match status" value="1"/>
</dbReference>
<feature type="transmembrane region" description="Helical" evidence="7">
    <location>
        <begin position="97"/>
        <end position="117"/>
    </location>
</feature>
<evidence type="ECO:0000256" key="4">
    <source>
        <dbReference type="ARBA" id="ARBA00022692"/>
    </source>
</evidence>
<dbReference type="Gene3D" id="1.10.3720.10">
    <property type="entry name" value="MetI-like"/>
    <property type="match status" value="1"/>
</dbReference>
<dbReference type="Pfam" id="PF00528">
    <property type="entry name" value="BPD_transp_1"/>
    <property type="match status" value="1"/>
</dbReference>
<keyword evidence="10" id="KW-1185">Reference proteome</keyword>
<dbReference type="SUPFAM" id="SSF161098">
    <property type="entry name" value="MetI-like"/>
    <property type="match status" value="1"/>
</dbReference>
<evidence type="ECO:0000259" key="8">
    <source>
        <dbReference type="PROSITE" id="PS50928"/>
    </source>
</evidence>
<evidence type="ECO:0000256" key="6">
    <source>
        <dbReference type="ARBA" id="ARBA00023136"/>
    </source>
</evidence>
<accession>A0A942TMZ3</accession>
<dbReference type="GO" id="GO:0005886">
    <property type="term" value="C:plasma membrane"/>
    <property type="evidence" value="ECO:0007669"/>
    <property type="project" value="UniProtKB-SubCell"/>
</dbReference>
<evidence type="ECO:0000313" key="10">
    <source>
        <dbReference type="Proteomes" id="UP000682713"/>
    </source>
</evidence>
<evidence type="ECO:0000256" key="1">
    <source>
        <dbReference type="ARBA" id="ARBA00004651"/>
    </source>
</evidence>
<keyword evidence="5 7" id="KW-1133">Transmembrane helix</keyword>
<evidence type="ECO:0000256" key="3">
    <source>
        <dbReference type="ARBA" id="ARBA00022475"/>
    </source>
</evidence>
<evidence type="ECO:0000256" key="5">
    <source>
        <dbReference type="ARBA" id="ARBA00022989"/>
    </source>
</evidence>
<feature type="transmembrane region" description="Helical" evidence="7">
    <location>
        <begin position="31"/>
        <end position="56"/>
    </location>
</feature>
<dbReference type="InterPro" id="IPR035906">
    <property type="entry name" value="MetI-like_sf"/>
</dbReference>
<evidence type="ECO:0000256" key="7">
    <source>
        <dbReference type="RuleBase" id="RU363032"/>
    </source>
</evidence>
<comment type="subcellular location">
    <subcellularLocation>
        <location evidence="1 7">Cell membrane</location>
        <topology evidence="1 7">Multi-pass membrane protein</topology>
    </subcellularLocation>
</comment>
<feature type="transmembrane region" description="Helical" evidence="7">
    <location>
        <begin position="285"/>
        <end position="307"/>
    </location>
</feature>
<organism evidence="9 10">
    <name type="scientific">Lederbergia citrisecunda</name>
    <dbReference type="NCBI Taxonomy" id="2833583"/>
    <lineage>
        <taxon>Bacteria</taxon>
        <taxon>Bacillati</taxon>
        <taxon>Bacillota</taxon>
        <taxon>Bacilli</taxon>
        <taxon>Bacillales</taxon>
        <taxon>Bacillaceae</taxon>
        <taxon>Lederbergia</taxon>
    </lineage>
</organism>
<feature type="transmembrane region" description="Helical" evidence="7">
    <location>
        <begin position="178"/>
        <end position="204"/>
    </location>
</feature>
<dbReference type="RefSeq" id="WP_213111116.1">
    <property type="nucleotide sequence ID" value="NZ_JAGYPJ010000001.1"/>
</dbReference>
<dbReference type="CDD" id="cd06261">
    <property type="entry name" value="TM_PBP2"/>
    <property type="match status" value="1"/>
</dbReference>
<feature type="transmembrane region" description="Helical" evidence="7">
    <location>
        <begin position="129"/>
        <end position="149"/>
    </location>
</feature>
<keyword evidence="2 7" id="KW-0813">Transport</keyword>
<feature type="transmembrane region" description="Helical" evidence="7">
    <location>
        <begin position="225"/>
        <end position="244"/>
    </location>
</feature>
<comment type="caution">
    <text evidence="9">The sequence shown here is derived from an EMBL/GenBank/DDBJ whole genome shotgun (WGS) entry which is preliminary data.</text>
</comment>
<reference evidence="9 10" key="1">
    <citation type="submission" date="2021-05" db="EMBL/GenBank/DDBJ databases">
        <title>Novel Bacillus species.</title>
        <authorList>
            <person name="Liu G."/>
        </authorList>
    </citation>
    <scope>NUCLEOTIDE SEQUENCE [LARGE SCALE GENOMIC DNA]</scope>
    <source>
        <strain evidence="9 10">FJAT-49732</strain>
    </source>
</reference>